<accession>A0A7W7PR01</accession>
<dbReference type="Proteomes" id="UP000579523">
    <property type="component" value="Unassembled WGS sequence"/>
</dbReference>
<protein>
    <submittedName>
        <fullName evidence="2">Uncharacterized protein</fullName>
    </submittedName>
</protein>
<name>A0A7W7PR01_9ACTN</name>
<evidence type="ECO:0000313" key="3">
    <source>
        <dbReference type="Proteomes" id="UP000579523"/>
    </source>
</evidence>
<organism evidence="2 3">
    <name type="scientific">Streptomyces griseomycini</name>
    <dbReference type="NCBI Taxonomy" id="66895"/>
    <lineage>
        <taxon>Bacteria</taxon>
        <taxon>Bacillati</taxon>
        <taxon>Actinomycetota</taxon>
        <taxon>Actinomycetes</taxon>
        <taxon>Kitasatosporales</taxon>
        <taxon>Streptomycetaceae</taxon>
        <taxon>Streptomyces</taxon>
    </lineage>
</organism>
<dbReference type="EMBL" id="JACHJI010000005">
    <property type="protein sequence ID" value="MBB4899072.1"/>
    <property type="molecule type" value="Genomic_DNA"/>
</dbReference>
<keyword evidence="3" id="KW-1185">Reference proteome</keyword>
<gene>
    <name evidence="2" type="ORF">FHS37_003132</name>
</gene>
<dbReference type="AlphaFoldDB" id="A0A7W7PR01"/>
<feature type="region of interest" description="Disordered" evidence="1">
    <location>
        <begin position="34"/>
        <end position="272"/>
    </location>
</feature>
<sequence>MPSPVVPPPWPGVFTGCDAAADLDALRECCGKEHLKFHNIPARPPLPGRRGRGRGPEGAGTSPLPSRPRRSHRPRRRLRRARRGRTPCPYADGGPCVPRCPADGRIRPSAGTPRSRSSAPRRDTVERAGASRPSEKRPPRPLASRAGGGVAGGAVERTAEFPVRTAMSATGPGAVFPRRRGSPRSSGPPSRPHRGGGRPVVRARDDRRAAPAKHRPPPSTRGAAAPCRGVRRRRPGRVPCPPVPGRGVEEEGLLVVPRRAPGPGPRAVAGGR</sequence>
<feature type="compositionally biased region" description="Basic residues" evidence="1">
    <location>
        <begin position="67"/>
        <end position="85"/>
    </location>
</feature>
<reference evidence="2 3" key="1">
    <citation type="submission" date="2020-08" db="EMBL/GenBank/DDBJ databases">
        <title>Genomic Encyclopedia of Type Strains, Phase III (KMG-III): the genomes of soil and plant-associated and newly described type strains.</title>
        <authorList>
            <person name="Whitman W."/>
        </authorList>
    </citation>
    <scope>NUCLEOTIDE SEQUENCE [LARGE SCALE GENOMIC DNA]</scope>
    <source>
        <strain evidence="2 3">CECT 3273</strain>
    </source>
</reference>
<evidence type="ECO:0000313" key="2">
    <source>
        <dbReference type="EMBL" id="MBB4899072.1"/>
    </source>
</evidence>
<evidence type="ECO:0000256" key="1">
    <source>
        <dbReference type="SAM" id="MobiDB-lite"/>
    </source>
</evidence>
<proteinExistence type="predicted"/>
<comment type="caution">
    <text evidence="2">The sequence shown here is derived from an EMBL/GenBank/DDBJ whole genome shotgun (WGS) entry which is preliminary data.</text>
</comment>
<feature type="compositionally biased region" description="Low complexity" evidence="1">
    <location>
        <begin position="253"/>
        <end position="272"/>
    </location>
</feature>